<dbReference type="InterPro" id="IPR011009">
    <property type="entry name" value="Kinase-like_dom_sf"/>
</dbReference>
<reference evidence="4" key="1">
    <citation type="journal article" date="2019" name="Int. J. Syst. Evol. Microbiol.">
        <title>The Global Catalogue of Microorganisms (GCM) 10K type strain sequencing project: providing services to taxonomists for standard genome sequencing and annotation.</title>
        <authorList>
            <consortium name="The Broad Institute Genomics Platform"/>
            <consortium name="The Broad Institute Genome Sequencing Center for Infectious Disease"/>
            <person name="Wu L."/>
            <person name="Ma J."/>
        </authorList>
    </citation>
    <scope>NUCLEOTIDE SEQUENCE [LARGE SCALE GENOMIC DNA]</scope>
    <source>
        <strain evidence="4">JCM 16928</strain>
    </source>
</reference>
<dbReference type="PROSITE" id="PS51371">
    <property type="entry name" value="CBS"/>
    <property type="match status" value="1"/>
</dbReference>
<proteinExistence type="predicted"/>
<evidence type="ECO:0000259" key="2">
    <source>
        <dbReference type="PROSITE" id="PS51371"/>
    </source>
</evidence>
<feature type="domain" description="CBS" evidence="2">
    <location>
        <begin position="225"/>
        <end position="281"/>
    </location>
</feature>
<evidence type="ECO:0000313" key="3">
    <source>
        <dbReference type="EMBL" id="GAA3592465.1"/>
    </source>
</evidence>
<dbReference type="Gene3D" id="3.10.580.10">
    <property type="entry name" value="CBS-domain"/>
    <property type="match status" value="1"/>
</dbReference>
<keyword evidence="1" id="KW-0129">CBS domain</keyword>
<dbReference type="SUPFAM" id="SSF54631">
    <property type="entry name" value="CBS-domain pair"/>
    <property type="match status" value="1"/>
</dbReference>
<dbReference type="SUPFAM" id="SSF56112">
    <property type="entry name" value="Protein kinase-like (PK-like)"/>
    <property type="match status" value="1"/>
</dbReference>
<dbReference type="EMBL" id="BAABAA010000016">
    <property type="protein sequence ID" value="GAA3592465.1"/>
    <property type="molecule type" value="Genomic_DNA"/>
</dbReference>
<dbReference type="Pfam" id="PF00571">
    <property type="entry name" value="CBS"/>
    <property type="match status" value="1"/>
</dbReference>
<comment type="caution">
    <text evidence="3">The sequence shown here is derived from an EMBL/GenBank/DDBJ whole genome shotgun (WGS) entry which is preliminary data.</text>
</comment>
<dbReference type="RefSeq" id="WP_344848770.1">
    <property type="nucleotide sequence ID" value="NZ_BAABAA010000016.1"/>
</dbReference>
<dbReference type="SMART" id="SM00116">
    <property type="entry name" value="CBS"/>
    <property type="match status" value="1"/>
</dbReference>
<gene>
    <name evidence="3" type="ORF">GCM10022235_74640</name>
</gene>
<evidence type="ECO:0000313" key="4">
    <source>
        <dbReference type="Proteomes" id="UP001501222"/>
    </source>
</evidence>
<evidence type="ECO:0000256" key="1">
    <source>
        <dbReference type="PROSITE-ProRule" id="PRU00703"/>
    </source>
</evidence>
<dbReference type="Gene3D" id="1.10.510.10">
    <property type="entry name" value="Transferase(Phosphotransferase) domain 1"/>
    <property type="match status" value="1"/>
</dbReference>
<protein>
    <recommendedName>
        <fullName evidence="2">CBS domain-containing protein</fullName>
    </recommendedName>
</protein>
<name>A0ABP6YXK8_9ACTN</name>
<organism evidence="3 4">
    <name type="scientific">Kribbella ginsengisoli</name>
    <dbReference type="NCBI Taxonomy" id="363865"/>
    <lineage>
        <taxon>Bacteria</taxon>
        <taxon>Bacillati</taxon>
        <taxon>Actinomycetota</taxon>
        <taxon>Actinomycetes</taxon>
        <taxon>Propionibacteriales</taxon>
        <taxon>Kribbellaceae</taxon>
        <taxon>Kribbella</taxon>
    </lineage>
</organism>
<dbReference type="InterPro" id="IPR046342">
    <property type="entry name" value="CBS_dom_sf"/>
</dbReference>
<sequence length="281" mass="29811">MRLDDRYRLESQVTGPSQWPAWSGRDERLDRRVTALFPPAGSVTSQAVQQYSRLADDQLVRIIDIDVAEDPRYLITESYAGTSLADLSSSGRLTMELAIELVAEAAGAVATVHANGLAYGALAAGTISWTDSGLVKLLDVALADDDLTAARHRDTAALCRMLGSALPAGAPAAVLAATNAGTPADLAAALEPFRPADAPLRRHLVSPEPVHAPHRLASRRVREVMATEILTVSEDTPVLELAEILARCHLPAVPVVDAAGRVTGMVSAADLERWRFAGVSV</sequence>
<keyword evidence="4" id="KW-1185">Reference proteome</keyword>
<dbReference type="InterPro" id="IPR000644">
    <property type="entry name" value="CBS_dom"/>
</dbReference>
<accession>A0ABP6YXK8</accession>
<dbReference type="Proteomes" id="UP001501222">
    <property type="component" value="Unassembled WGS sequence"/>
</dbReference>